<evidence type="ECO:0000256" key="8">
    <source>
        <dbReference type="ARBA" id="ARBA00049551"/>
    </source>
</evidence>
<feature type="transmembrane region" description="Helical" evidence="9">
    <location>
        <begin position="87"/>
        <end position="105"/>
    </location>
</feature>
<evidence type="ECO:0000256" key="10">
    <source>
        <dbReference type="SAM" id="SignalP"/>
    </source>
</evidence>
<evidence type="ECO:0000256" key="1">
    <source>
        <dbReference type="ARBA" id="ARBA00004370"/>
    </source>
</evidence>
<dbReference type="Pfam" id="PF00507">
    <property type="entry name" value="Oxidored_q4"/>
    <property type="match status" value="1"/>
</dbReference>
<feature type="transmembrane region" description="Helical" evidence="9">
    <location>
        <begin position="56"/>
        <end position="75"/>
    </location>
</feature>
<gene>
    <name evidence="11" type="primary">ND3</name>
</gene>
<reference evidence="11" key="1">
    <citation type="submission" date="2016-10" db="EMBL/GenBank/DDBJ databases">
        <authorList>
            <person name="Cai Z."/>
        </authorList>
    </citation>
    <scope>NUCLEOTIDE SEQUENCE</scope>
</reference>
<dbReference type="CTD" id="4537"/>
<dbReference type="PANTHER" id="PTHR11058">
    <property type="entry name" value="NADH-UBIQUINONE OXIDOREDUCTASE CHAIN 3"/>
    <property type="match status" value="1"/>
</dbReference>
<evidence type="ECO:0000256" key="3">
    <source>
        <dbReference type="ARBA" id="ARBA00021007"/>
    </source>
</evidence>
<dbReference type="PANTHER" id="PTHR11058:SF9">
    <property type="entry name" value="NADH-UBIQUINONE OXIDOREDUCTASE CHAIN 3"/>
    <property type="match status" value="1"/>
</dbReference>
<evidence type="ECO:0000256" key="6">
    <source>
        <dbReference type="ARBA" id="ARBA00022989"/>
    </source>
</evidence>
<evidence type="ECO:0000256" key="5">
    <source>
        <dbReference type="ARBA" id="ARBA00022692"/>
    </source>
</evidence>
<keyword evidence="9" id="KW-0520">NAD</keyword>
<keyword evidence="9" id="KW-0249">Electron transport</keyword>
<dbReference type="EC" id="7.1.1.2" evidence="9"/>
<dbReference type="GeneID" id="37277748"/>
<dbReference type="RefSeq" id="YP_009477601.1">
    <property type="nucleotide sequence ID" value="NC_037467.1"/>
</dbReference>
<keyword evidence="9" id="KW-0679">Respiratory chain</keyword>
<comment type="subcellular location">
    <subcellularLocation>
        <location evidence="1">Membrane</location>
    </subcellularLocation>
    <subcellularLocation>
        <location evidence="9">Mitochondrion membrane</location>
        <topology evidence="9">Multi-pass membrane protein</topology>
    </subcellularLocation>
</comment>
<evidence type="ECO:0000256" key="2">
    <source>
        <dbReference type="ARBA" id="ARBA00008472"/>
    </source>
</evidence>
<evidence type="ECO:0000256" key="7">
    <source>
        <dbReference type="ARBA" id="ARBA00023136"/>
    </source>
</evidence>
<dbReference type="Gene3D" id="1.20.58.1610">
    <property type="entry name" value="NADH:ubiquinone/plastoquinone oxidoreductase, chain 3"/>
    <property type="match status" value="1"/>
</dbReference>
<keyword evidence="9 11" id="KW-0496">Mitochondrion</keyword>
<organism evidence="11">
    <name type="scientific">Gyge ovalis</name>
    <dbReference type="NCBI Taxonomy" id="2008693"/>
    <lineage>
        <taxon>Eukaryota</taxon>
        <taxon>Metazoa</taxon>
        <taxon>Ecdysozoa</taxon>
        <taxon>Arthropoda</taxon>
        <taxon>Crustacea</taxon>
        <taxon>Multicrustacea</taxon>
        <taxon>Malacostraca</taxon>
        <taxon>Eumalacostraca</taxon>
        <taxon>Peracarida</taxon>
        <taxon>Isopoda</taxon>
        <taxon>Epicaridea</taxon>
        <taxon>Bopyridoidea</taxon>
        <taxon>Bopyridae</taxon>
        <taxon>Gyge</taxon>
    </lineage>
</organism>
<dbReference type="GO" id="GO:0030964">
    <property type="term" value="C:NADH dehydrogenase complex"/>
    <property type="evidence" value="ECO:0007669"/>
    <property type="project" value="TreeGrafter"/>
</dbReference>
<sequence length="116" mass="13114">MFFYLCYVMVMVMLSLLLVTVAFLLSPKLAWGRESPSPFECGFDPKSSGRVPFSLRFYLIGMIFLVFDVEIAYLLPMIPGWSLSSTHLTLGGLVFISVLLLGAIYEWKEGSLDWES</sequence>
<dbReference type="InterPro" id="IPR038430">
    <property type="entry name" value="NDAH_ubi_oxred_su3_sf"/>
</dbReference>
<dbReference type="EMBL" id="KY038053">
    <property type="protein sequence ID" value="ASC43039.1"/>
    <property type="molecule type" value="Genomic_DNA"/>
</dbReference>
<keyword evidence="7 9" id="KW-0472">Membrane</keyword>
<evidence type="ECO:0000256" key="4">
    <source>
        <dbReference type="ARBA" id="ARBA00022448"/>
    </source>
</evidence>
<dbReference type="InterPro" id="IPR000440">
    <property type="entry name" value="NADH_UbQ/plastoQ_OxRdtase_su3"/>
</dbReference>
<protein>
    <recommendedName>
        <fullName evidence="3 9">NADH-ubiquinone oxidoreductase chain 3</fullName>
        <ecNumber evidence="9">7.1.1.2</ecNumber>
    </recommendedName>
</protein>
<dbReference type="AlphaFoldDB" id="A0A343DSD2"/>
<evidence type="ECO:0000313" key="11">
    <source>
        <dbReference type="EMBL" id="ASC43039.1"/>
    </source>
</evidence>
<keyword evidence="9" id="KW-1278">Translocase</keyword>
<evidence type="ECO:0000256" key="9">
    <source>
        <dbReference type="RuleBase" id="RU003640"/>
    </source>
</evidence>
<keyword evidence="9" id="KW-0830">Ubiquinone</keyword>
<proteinExistence type="inferred from homology"/>
<feature type="chain" id="PRO_5016946942" description="NADH-ubiquinone oxidoreductase chain 3" evidence="10">
    <location>
        <begin position="33"/>
        <end position="116"/>
    </location>
</feature>
<dbReference type="GO" id="GO:0031966">
    <property type="term" value="C:mitochondrial membrane"/>
    <property type="evidence" value="ECO:0007669"/>
    <property type="project" value="UniProtKB-SubCell"/>
</dbReference>
<dbReference type="GO" id="GO:0008137">
    <property type="term" value="F:NADH dehydrogenase (ubiquinone) activity"/>
    <property type="evidence" value="ECO:0007669"/>
    <property type="project" value="UniProtKB-UniRule"/>
</dbReference>
<reference evidence="11" key="2">
    <citation type="journal article" date="2018" name="Syst. Parasitol.">
        <title>The first complete mitochondrial genome of a parasitic isopod supports Epicaridea Latreille, 1825 as a suborder and reveals the less conservative genome of isopods.</title>
        <authorList>
            <person name="Yu J."/>
            <person name="An J."/>
            <person name="Li Y."/>
            <person name="Boyko C.B."/>
        </authorList>
    </citation>
    <scope>NUCLEOTIDE SEQUENCE</scope>
</reference>
<comment type="catalytic activity">
    <reaction evidence="8 9">
        <text>a ubiquinone + NADH + 5 H(+)(in) = a ubiquinol + NAD(+) + 4 H(+)(out)</text>
        <dbReference type="Rhea" id="RHEA:29091"/>
        <dbReference type="Rhea" id="RHEA-COMP:9565"/>
        <dbReference type="Rhea" id="RHEA-COMP:9566"/>
        <dbReference type="ChEBI" id="CHEBI:15378"/>
        <dbReference type="ChEBI" id="CHEBI:16389"/>
        <dbReference type="ChEBI" id="CHEBI:17976"/>
        <dbReference type="ChEBI" id="CHEBI:57540"/>
        <dbReference type="ChEBI" id="CHEBI:57945"/>
        <dbReference type="EC" id="7.1.1.2"/>
    </reaction>
</comment>
<keyword evidence="10" id="KW-0732">Signal</keyword>
<keyword evidence="5 9" id="KW-0812">Transmembrane</keyword>
<name>A0A343DSD2_9CRUS</name>
<keyword evidence="6 9" id="KW-1133">Transmembrane helix</keyword>
<geneLocation type="mitochondrion" evidence="11"/>
<comment type="function">
    <text evidence="9">Core subunit of the mitochondrial membrane respiratory chain NADH dehydrogenase (Complex I) which catalyzes electron transfer from NADH through the respiratory chain, using ubiquinone as an electron acceptor. Essential for the catalytic activity of complex I.</text>
</comment>
<accession>A0A343DSD2</accession>
<feature type="signal peptide" evidence="10">
    <location>
        <begin position="1"/>
        <end position="32"/>
    </location>
</feature>
<keyword evidence="4 9" id="KW-0813">Transport</keyword>
<comment type="similarity">
    <text evidence="2 9">Belongs to the complex I subunit 3 family.</text>
</comment>